<dbReference type="Gene3D" id="3.40.1610.10">
    <property type="entry name" value="CV3147-like domain"/>
    <property type="match status" value="1"/>
</dbReference>
<organism evidence="3 4">
    <name type="scientific">Shewanella corallii</name>
    <dbReference type="NCBI Taxonomy" id="560080"/>
    <lineage>
        <taxon>Bacteria</taxon>
        <taxon>Pseudomonadati</taxon>
        <taxon>Pseudomonadota</taxon>
        <taxon>Gammaproteobacteria</taxon>
        <taxon>Alteromonadales</taxon>
        <taxon>Shewanellaceae</taxon>
        <taxon>Shewanella</taxon>
    </lineage>
</organism>
<dbReference type="Pfam" id="PF20906">
    <property type="entry name" value="S-Me-THD_C"/>
    <property type="match status" value="1"/>
</dbReference>
<reference evidence="3 4" key="1">
    <citation type="submission" date="2022-01" db="EMBL/GenBank/DDBJ databases">
        <title>Whole genome-based taxonomy of the Shewanellaceae.</title>
        <authorList>
            <person name="Martin-Rodriguez A.J."/>
        </authorList>
    </citation>
    <scope>NUCLEOTIDE SEQUENCE [LARGE SCALE GENOMIC DNA]</scope>
    <source>
        <strain evidence="3 4">DSM 21332</strain>
    </source>
</reference>
<dbReference type="Proteomes" id="UP001202831">
    <property type="component" value="Unassembled WGS sequence"/>
</dbReference>
<keyword evidence="4" id="KW-1185">Reference proteome</keyword>
<dbReference type="InterPro" id="IPR010318">
    <property type="entry name" value="S-Me-THD_N"/>
</dbReference>
<gene>
    <name evidence="3" type="ORF">L2725_06775</name>
</gene>
<feature type="domain" description="S-Me-THD N-terminal" evidence="1">
    <location>
        <begin position="6"/>
        <end position="162"/>
    </location>
</feature>
<accession>A0ABT0N6M9</accession>
<name>A0ABT0N6M9_9GAMM</name>
<evidence type="ECO:0000259" key="1">
    <source>
        <dbReference type="Pfam" id="PF06032"/>
    </source>
</evidence>
<evidence type="ECO:0000313" key="4">
    <source>
        <dbReference type="Proteomes" id="UP001202831"/>
    </source>
</evidence>
<comment type="caution">
    <text evidence="3">The sequence shown here is derived from an EMBL/GenBank/DDBJ whole genome shotgun (WGS) entry which is preliminary data.</text>
</comment>
<sequence length="365" mass="39075">MINNKQDLQDYARGAALLGAGGGGDPYIGRLLAEQAIDAYGAPTVIQADALDDDACIISVAMIGAPTVLMEKACSGDDLDHLLEAMARHLGKKVDALMPIEIGGVNSCLPLVAAARTGLPLVDCDGMGRAFPCLEMVTFNVYGCDVFPTVMVDEHGNEIVIRATDAPKTEKFARSVIGEMGLSAMISCYPLSGKQLKRWAVTGTMTLALELGRAIRLGRQSDNPVQSLLDALNSTHYYSPARLLQEGKVVDVERVTRDGFSFGTCRVESQTGNSAIDLSFQNEFLSATNDGGYVATVPDIIAVVDKDTAEPITAETLRYGQRVSVIATNIPPLMRTPEALAVFGPRCFGLDTGYQPHERTTDQLE</sequence>
<dbReference type="RefSeq" id="WP_249248243.1">
    <property type="nucleotide sequence ID" value="NZ_JAKIKT010000002.1"/>
</dbReference>
<dbReference type="Gene3D" id="2.40.390.10">
    <property type="entry name" value="CV3147-like"/>
    <property type="match status" value="1"/>
</dbReference>
<dbReference type="InterPro" id="IPR024071">
    <property type="entry name" value="S-Me-THD_C_sf"/>
</dbReference>
<dbReference type="Pfam" id="PF06032">
    <property type="entry name" value="S-Me-THD_N"/>
    <property type="match status" value="1"/>
</dbReference>
<dbReference type="InterPro" id="IPR027479">
    <property type="entry name" value="S-Me-THD_N_sf"/>
</dbReference>
<dbReference type="EMBL" id="JAKIKT010000002">
    <property type="protein sequence ID" value="MCL2913492.1"/>
    <property type="molecule type" value="Genomic_DNA"/>
</dbReference>
<feature type="domain" description="S-Me-THD-like C-terminal" evidence="2">
    <location>
        <begin position="168"/>
        <end position="356"/>
    </location>
</feature>
<evidence type="ECO:0000259" key="2">
    <source>
        <dbReference type="Pfam" id="PF20906"/>
    </source>
</evidence>
<protein>
    <submittedName>
        <fullName evidence="3">DUF917 domain-containing protein</fullName>
    </submittedName>
</protein>
<evidence type="ECO:0000313" key="3">
    <source>
        <dbReference type="EMBL" id="MCL2913492.1"/>
    </source>
</evidence>
<dbReference type="InterPro" id="IPR048350">
    <property type="entry name" value="S-Me-THD-like_C"/>
</dbReference>
<proteinExistence type="predicted"/>
<dbReference type="SUPFAM" id="SSF160991">
    <property type="entry name" value="CV3147-like"/>
    <property type="match status" value="1"/>
</dbReference>